<feature type="compositionally biased region" description="Basic residues" evidence="2">
    <location>
        <begin position="938"/>
        <end position="949"/>
    </location>
</feature>
<evidence type="ECO:0000313" key="4">
    <source>
        <dbReference type="EMBL" id="KAG1365044.1"/>
    </source>
</evidence>
<feature type="compositionally biased region" description="Low complexity" evidence="2">
    <location>
        <begin position="94"/>
        <end position="106"/>
    </location>
</feature>
<proteinExistence type="predicted"/>
<feature type="compositionally biased region" description="Low complexity" evidence="2">
    <location>
        <begin position="207"/>
        <end position="217"/>
    </location>
</feature>
<keyword evidence="1" id="KW-0597">Phosphoprotein</keyword>
<dbReference type="GO" id="GO:0040029">
    <property type="term" value="P:epigenetic regulation of gene expression"/>
    <property type="evidence" value="ECO:0007669"/>
    <property type="project" value="TreeGrafter"/>
</dbReference>
<feature type="region of interest" description="Disordered" evidence="2">
    <location>
        <begin position="481"/>
        <end position="549"/>
    </location>
</feature>
<feature type="region of interest" description="Disordered" evidence="2">
    <location>
        <begin position="655"/>
        <end position="674"/>
    </location>
</feature>
<dbReference type="Pfam" id="PF07001">
    <property type="entry name" value="BAT2_N"/>
    <property type="match status" value="1"/>
</dbReference>
<sequence>MASSLLAGDRRWASARKSGMTVLGKVPKLVNLPSQRLENNGLDPNVEIVPKGTLTWGSRPSSAVPNAWSSSSVLSPKTDGSTGSPSHTNGCPSSGGTSTRPSTAGSDRSHEPPNAWGPKSRPSSASGLSATNQTSIIATRPRSAETRPVNSQLSRFAVNSADSTVAWGPTRTTEKVGPPSSKTNGFILSSGDFPTLGSDNYSESHGHSSQGHSASASDTGAAPKEKLESPRSGDAKVAAFSEQEIMNTPKKDNYLYVGGGAPPNMNWQMEPQHAQQYPSLSMMPHQFDSWRGPPLHSPDGIWYRGGGSGGPYRPTSPHGGFAADHFGYYPQFPPNSEAVPRPGAGQCGYHPNNGATYHPHVPPHSFMVASHPVLPARPGVYQAPMPCDSYHGMPQVGFCSYSERDAPLMGVACQPGVYDHHPHQNGNLNPGQFHVGRRDPPMAKERMETDCAYGTHKEQYKVCLKQRDGWEDNKLQEMGQPVVTKPPHFDKRGKRGGSTQEECWHTDSRKDEHAALVNPKPDCEGLLKPSRDCEDHSSEPATVDLQENSDKAVDGVLMRRPDTASSLAHDRQQYPVTKKNAALIEKVEGLNNKARCADCHNEVTPFSFREEKTKQLKAATRKADHSTKAICSNVIPTENGPSFGMVIPASGEVDSSTIDNDIKSSSDGKAVPRPSESQIMAVGKSDYSKHGEVAHSHNYRRNNATRTRVDHHVKSRTNSQVNDGWTKESLGKDYSVITTMTNGDGLQVGVPDGHSSQEIAVMESDHAIIGGSYTSTMDSLDQQTQCAKMKEIAAQHAKQLQKEEEERTREQRAKALAKLEELNRQSSVQSSQQRSDDSIQPSIDMQHNQDSGAGTALKTDVTNNEVPGVMSVENSDTLIWANDGEIKNLPTPADLPSDIASEDPAISHDASLTLRQEKNTTVVVDQKMSSHVHDSSISRHKHVSYRRKQSVSMEKNPGEKSITAGTIKCPKNLVEVAVHASNDSLPHNEGPVHKKKNNRNSRNKNKLDEAPLSSTTPSLVHTDGNIEKGPSDCPKTHPPAPVMETLIVPAQNSCEISGLQVSRDVMVTSSNGLSKSTEEAHGRISNQWKPQPPRRSARNQQGFKPVDKFHVSDAVIWAPVKPQNKNEEQREEISWSSMTVASSQSLGKKEHDMHNGKKAKRAEMERYIPKPVTKEMSQQPNFQQPSPSLDQEASSDKLEKSEFDSRSLDRGGPDDLAVGKMDTKIVEEDKPNRHGRMHASWRQRSSAESALALQSTAEGSGSAGAAKVVWKPSDQEELLNPDSQLQKFKSNGRDRNNANALPTELIAAPAGVQDQGVTSRQRRQQFKVHRVAGSNHIPAGNKDLQTGIDDKSDIQNPASDLSEPDIRNASKTENWISGGEHMKSHWKPKSHANSHNQGNRGSGGQKVAFHSSRSANEFASEGFDGNPLQDEDNALTQKNRVGECYQEAQRDMKVIVDPSKQQIHALSQEVPINDELGPENVKAHHQREVTPAPRQHNGHFNRGQEAVYGGRDSRQDAGRGRQNLQMNGERGKNNSHYEYQPIGPCRKPSESSQWNPHVGEESEGSQPLGLRCRERGQNHSRCSGHFFRRNGGAAVHGENSVDNEF</sequence>
<evidence type="ECO:0000256" key="2">
    <source>
        <dbReference type="SAM" id="MobiDB-lite"/>
    </source>
</evidence>
<feature type="compositionally biased region" description="Polar residues" evidence="2">
    <location>
        <begin position="1242"/>
        <end position="1254"/>
    </location>
</feature>
<feature type="compositionally biased region" description="Basic and acidic residues" evidence="2">
    <location>
        <begin position="521"/>
        <end position="538"/>
    </location>
</feature>
<feature type="compositionally biased region" description="Low complexity" evidence="2">
    <location>
        <begin position="1255"/>
        <end position="1266"/>
    </location>
</feature>
<dbReference type="InterPro" id="IPR009738">
    <property type="entry name" value="BAT2_N"/>
</dbReference>
<feature type="compositionally biased region" description="Polar residues" evidence="2">
    <location>
        <begin position="74"/>
        <end position="92"/>
    </location>
</feature>
<feature type="compositionally biased region" description="Basic residues" evidence="2">
    <location>
        <begin position="1320"/>
        <end position="1330"/>
    </location>
</feature>
<feature type="domain" description="BAT2 N-terminal" evidence="3">
    <location>
        <begin position="14"/>
        <end position="134"/>
    </location>
</feature>
<feature type="compositionally biased region" description="Polar residues" evidence="2">
    <location>
        <begin position="121"/>
        <end position="137"/>
    </location>
</feature>
<dbReference type="PANTHER" id="PTHR34805:SF1">
    <property type="entry name" value="PROTEIN MODIFIER OF SNC1 1"/>
    <property type="match status" value="1"/>
</dbReference>
<keyword evidence="5" id="KW-1185">Reference proteome</keyword>
<dbReference type="OrthoDB" id="1939715at2759"/>
<gene>
    <name evidence="4" type="ORF">COCNU_12G000440</name>
</gene>
<feature type="compositionally biased region" description="Basic and acidic residues" evidence="2">
    <location>
        <begin position="1194"/>
        <end position="1213"/>
    </location>
</feature>
<evidence type="ECO:0000256" key="1">
    <source>
        <dbReference type="ARBA" id="ARBA00022553"/>
    </source>
</evidence>
<feature type="compositionally biased region" description="Basic and acidic residues" evidence="2">
    <location>
        <begin position="223"/>
        <end position="234"/>
    </location>
</feature>
<feature type="region of interest" description="Disordered" evidence="2">
    <location>
        <begin position="927"/>
        <end position="965"/>
    </location>
</feature>
<feature type="compositionally biased region" description="Low complexity" evidence="2">
    <location>
        <begin position="1177"/>
        <end position="1188"/>
    </location>
</feature>
<evidence type="ECO:0000259" key="3">
    <source>
        <dbReference type="Pfam" id="PF07001"/>
    </source>
</evidence>
<dbReference type="EMBL" id="CM017883">
    <property type="protein sequence ID" value="KAG1365044.1"/>
    <property type="molecule type" value="Genomic_DNA"/>
</dbReference>
<feature type="compositionally biased region" description="Low complexity" evidence="2">
    <location>
        <begin position="60"/>
        <end position="73"/>
    </location>
</feature>
<feature type="compositionally biased region" description="Basic and acidic residues" evidence="2">
    <location>
        <begin position="1147"/>
        <end position="1168"/>
    </location>
</feature>
<name>A0A8K0N9L8_COCNU</name>
<comment type="caution">
    <text evidence="4">The sequence shown here is derived from an EMBL/GenBank/DDBJ whole genome shotgun (WGS) entry which is preliminary data.</text>
</comment>
<feature type="compositionally biased region" description="Low complexity" evidence="2">
    <location>
        <begin position="824"/>
        <end position="843"/>
    </location>
</feature>
<feature type="compositionally biased region" description="Polar residues" evidence="2">
    <location>
        <begin position="1134"/>
        <end position="1146"/>
    </location>
</feature>
<feature type="compositionally biased region" description="Basic residues" evidence="2">
    <location>
        <begin position="993"/>
        <end position="1004"/>
    </location>
</feature>
<feature type="region of interest" description="Disordered" evidence="2">
    <location>
        <begin position="168"/>
        <end position="244"/>
    </location>
</feature>
<feature type="region of interest" description="Disordered" evidence="2">
    <location>
        <begin position="819"/>
        <end position="859"/>
    </location>
</feature>
<protein>
    <submittedName>
        <fullName evidence="4">Protein MODIFIER OF SNC1 1</fullName>
    </submittedName>
</protein>
<dbReference type="InterPro" id="IPR038808">
    <property type="entry name" value="MOS1-like"/>
</dbReference>
<feature type="compositionally biased region" description="Basic and acidic residues" evidence="2">
    <location>
        <begin position="502"/>
        <end position="514"/>
    </location>
</feature>
<reference evidence="4" key="2">
    <citation type="submission" date="2019-07" db="EMBL/GenBank/DDBJ databases">
        <authorList>
            <person name="Yang Y."/>
            <person name="Bocs S."/>
            <person name="Baudouin L."/>
        </authorList>
    </citation>
    <scope>NUCLEOTIDE SEQUENCE</scope>
    <source>
        <tissue evidence="4">Spear leaf of Hainan Tall coconut</tissue>
    </source>
</reference>
<feature type="compositionally biased region" description="Basic and acidic residues" evidence="2">
    <location>
        <begin position="1124"/>
        <end position="1133"/>
    </location>
</feature>
<dbReference type="PANTHER" id="PTHR34805">
    <property type="entry name" value="PROTEIN MODIFIER OF SNC1 1"/>
    <property type="match status" value="1"/>
</dbReference>
<accession>A0A8K0N9L8</accession>
<reference evidence="4" key="1">
    <citation type="journal article" date="2017" name="Gigascience">
        <title>The genome draft of coconut (Cocos nucifera).</title>
        <authorList>
            <person name="Xiao Y."/>
            <person name="Xu P."/>
            <person name="Fan H."/>
            <person name="Baudouin L."/>
            <person name="Xia W."/>
            <person name="Bocs S."/>
            <person name="Xu J."/>
            <person name="Li Q."/>
            <person name="Guo A."/>
            <person name="Zhou L."/>
            <person name="Li J."/>
            <person name="Wu Y."/>
            <person name="Ma Z."/>
            <person name="Armero A."/>
            <person name="Issali A.E."/>
            <person name="Liu N."/>
            <person name="Peng M."/>
            <person name="Yang Y."/>
        </authorList>
    </citation>
    <scope>NUCLEOTIDE SEQUENCE</scope>
    <source>
        <tissue evidence="4">Spear leaf of Hainan Tall coconut</tissue>
    </source>
</reference>
<feature type="region of interest" description="Disordered" evidence="2">
    <location>
        <begin position="982"/>
        <end position="1038"/>
    </location>
</feature>
<feature type="region of interest" description="Disordered" evidence="2">
    <location>
        <begin position="1072"/>
        <end position="1103"/>
    </location>
</feature>
<feature type="region of interest" description="Disordered" evidence="2">
    <location>
        <begin position="1492"/>
        <end position="1578"/>
    </location>
</feature>
<dbReference type="Proteomes" id="UP000797356">
    <property type="component" value="Chromosome 12"/>
</dbReference>
<feature type="region of interest" description="Disordered" evidence="2">
    <location>
        <begin position="1120"/>
        <end position="1432"/>
    </location>
</feature>
<evidence type="ECO:0000313" key="5">
    <source>
        <dbReference type="Proteomes" id="UP000797356"/>
    </source>
</evidence>
<feature type="region of interest" description="Disordered" evidence="2">
    <location>
        <begin position="1"/>
        <end position="22"/>
    </location>
</feature>
<feature type="compositionally biased region" description="Basic and acidic residues" evidence="2">
    <location>
        <begin position="1221"/>
        <end position="1232"/>
    </location>
</feature>
<feature type="region of interest" description="Disordered" evidence="2">
    <location>
        <begin position="53"/>
        <end position="155"/>
    </location>
</feature>
<organism evidence="4 5">
    <name type="scientific">Cocos nucifera</name>
    <name type="common">Coconut palm</name>
    <dbReference type="NCBI Taxonomy" id="13894"/>
    <lineage>
        <taxon>Eukaryota</taxon>
        <taxon>Viridiplantae</taxon>
        <taxon>Streptophyta</taxon>
        <taxon>Embryophyta</taxon>
        <taxon>Tracheophyta</taxon>
        <taxon>Spermatophyta</taxon>
        <taxon>Magnoliopsida</taxon>
        <taxon>Liliopsida</taxon>
        <taxon>Arecaceae</taxon>
        <taxon>Arecoideae</taxon>
        <taxon>Cocoseae</taxon>
        <taxon>Attaleinae</taxon>
        <taxon>Cocos</taxon>
    </lineage>
</organism>